<organism evidence="1 2">
    <name type="scientific">Candidatus Nitrospira allomarina</name>
    <dbReference type="NCBI Taxonomy" id="3020900"/>
    <lineage>
        <taxon>Bacteria</taxon>
        <taxon>Pseudomonadati</taxon>
        <taxon>Nitrospirota</taxon>
        <taxon>Nitrospiria</taxon>
        <taxon>Nitrospirales</taxon>
        <taxon>Nitrospiraceae</taxon>
        <taxon>Nitrospira</taxon>
    </lineage>
</organism>
<protein>
    <recommendedName>
        <fullName evidence="3">Transposase IS4-like domain-containing protein</fullName>
    </recommendedName>
</protein>
<evidence type="ECO:0008006" key="3">
    <source>
        <dbReference type="Google" id="ProtNLM"/>
    </source>
</evidence>
<evidence type="ECO:0000313" key="1">
    <source>
        <dbReference type="EMBL" id="WNM56819.1"/>
    </source>
</evidence>
<dbReference type="AlphaFoldDB" id="A0AA96JXK4"/>
<dbReference type="Proteomes" id="UP001302719">
    <property type="component" value="Chromosome"/>
</dbReference>
<dbReference type="EMBL" id="CP116967">
    <property type="protein sequence ID" value="WNM56819.1"/>
    <property type="molecule type" value="Genomic_DNA"/>
</dbReference>
<sequence>MPKVAADPQARIGCKGKKKSWYGAREHVSVDMQSVLVHKVVTTTANRPDAQG</sequence>
<dbReference type="RefSeq" id="WP_312640618.1">
    <property type="nucleotide sequence ID" value="NZ_CP116967.1"/>
</dbReference>
<gene>
    <name evidence="1" type="ORF">PP769_12620</name>
</gene>
<reference evidence="1 2" key="1">
    <citation type="submission" date="2023-01" db="EMBL/GenBank/DDBJ databases">
        <title>Cultivation and genomic characterization of new, ubiquitous marine nitrite-oxidizing bacteria from the Nitrospirales.</title>
        <authorList>
            <person name="Mueller A.J."/>
            <person name="Daebeler A."/>
            <person name="Herbold C.W."/>
            <person name="Kirkegaard R.H."/>
            <person name="Daims H."/>
        </authorList>
    </citation>
    <scope>NUCLEOTIDE SEQUENCE [LARGE SCALE GENOMIC DNA]</scope>
    <source>
        <strain evidence="1 2">VA</strain>
    </source>
</reference>
<accession>A0AA96JXK4</accession>
<keyword evidence="2" id="KW-1185">Reference proteome</keyword>
<evidence type="ECO:0000313" key="2">
    <source>
        <dbReference type="Proteomes" id="UP001302719"/>
    </source>
</evidence>
<proteinExistence type="predicted"/>
<name>A0AA96JXK4_9BACT</name>
<dbReference type="KEGG" id="nall:PP769_12620"/>